<comment type="caution">
    <text evidence="1">The sequence shown here is derived from an EMBL/GenBank/DDBJ whole genome shotgun (WGS) entry which is preliminary data.</text>
</comment>
<accession>A0ABN7ZIV0</accession>
<name>A0ABN7ZIV0_9BURK</name>
<sequence length="128" mass="14884">MTLDRLLKIRTTRENALRAKQRALRAEIETRRNNLGELSGQMAVNREAWRTASREEYLITSSRPLQSLKHALHLFYRTEQRLLAEERATHEQITALETDLAAHAVSLKENLRSQEKLSLLKEELNVSH</sequence>
<dbReference type="EMBL" id="CAJZAG010000016">
    <property type="protein sequence ID" value="CAG9185923.1"/>
    <property type="molecule type" value="Genomic_DNA"/>
</dbReference>
<protein>
    <recommendedName>
        <fullName evidence="3">Type III secretion protein</fullName>
    </recommendedName>
</protein>
<evidence type="ECO:0000313" key="1">
    <source>
        <dbReference type="EMBL" id="CAG9185923.1"/>
    </source>
</evidence>
<keyword evidence="2" id="KW-1185">Reference proteome</keyword>
<evidence type="ECO:0008006" key="3">
    <source>
        <dbReference type="Google" id="ProtNLM"/>
    </source>
</evidence>
<dbReference type="Proteomes" id="UP000706525">
    <property type="component" value="Unassembled WGS sequence"/>
</dbReference>
<reference evidence="1 2" key="1">
    <citation type="submission" date="2021-08" db="EMBL/GenBank/DDBJ databases">
        <authorList>
            <person name="Peeters C."/>
        </authorList>
    </citation>
    <scope>NUCLEOTIDE SEQUENCE [LARGE SCALE GENOMIC DNA]</scope>
    <source>
        <strain evidence="1 2">LMG 32289</strain>
    </source>
</reference>
<proteinExistence type="predicted"/>
<gene>
    <name evidence="1" type="ORF">LMG32289_06163</name>
</gene>
<organism evidence="1 2">
    <name type="scientific">Cupriavidus pampae</name>
    <dbReference type="NCBI Taxonomy" id="659251"/>
    <lineage>
        <taxon>Bacteria</taxon>
        <taxon>Pseudomonadati</taxon>
        <taxon>Pseudomonadota</taxon>
        <taxon>Betaproteobacteria</taxon>
        <taxon>Burkholderiales</taxon>
        <taxon>Burkholderiaceae</taxon>
        <taxon>Cupriavidus</taxon>
    </lineage>
</organism>
<evidence type="ECO:0000313" key="2">
    <source>
        <dbReference type="Proteomes" id="UP000706525"/>
    </source>
</evidence>
<dbReference type="RefSeq" id="WP_223995239.1">
    <property type="nucleotide sequence ID" value="NZ_CAJZAG010000016.1"/>
</dbReference>